<keyword evidence="1" id="KW-0378">Hydrolase</keyword>
<dbReference type="CDD" id="cd12215">
    <property type="entry name" value="ChiC_BD"/>
    <property type="match status" value="1"/>
</dbReference>
<keyword evidence="4" id="KW-1185">Reference proteome</keyword>
<name>A0A9J6NUL8_9CLOT</name>
<evidence type="ECO:0000313" key="4">
    <source>
        <dbReference type="Proteomes" id="UP001056429"/>
    </source>
</evidence>
<dbReference type="InterPro" id="IPR036573">
    <property type="entry name" value="CBM_sf_5/12"/>
</dbReference>
<dbReference type="Gene3D" id="2.10.10.20">
    <property type="entry name" value="Carbohydrate-binding module superfamily 5/12"/>
    <property type="match status" value="1"/>
</dbReference>
<dbReference type="AlphaFoldDB" id="A0A9J6NUL8"/>
<dbReference type="Proteomes" id="UP001056429">
    <property type="component" value="Unassembled WGS sequence"/>
</dbReference>
<dbReference type="GO" id="GO:0030246">
    <property type="term" value="F:carbohydrate binding"/>
    <property type="evidence" value="ECO:0007669"/>
    <property type="project" value="InterPro"/>
</dbReference>
<proteinExistence type="predicted"/>
<accession>A0A9J6NUL8</accession>
<dbReference type="EMBL" id="JAGSOJ010000001">
    <property type="protein sequence ID" value="MCM1988159.1"/>
    <property type="molecule type" value="Genomic_DNA"/>
</dbReference>
<dbReference type="SUPFAM" id="SSF51055">
    <property type="entry name" value="Carbohydrate binding domain"/>
    <property type="match status" value="1"/>
</dbReference>
<evidence type="ECO:0000313" key="3">
    <source>
        <dbReference type="EMBL" id="MCM1988159.1"/>
    </source>
</evidence>
<dbReference type="InterPro" id="IPR003610">
    <property type="entry name" value="CBM5/12"/>
</dbReference>
<comment type="caution">
    <text evidence="3">The sequence shown here is derived from an EMBL/GenBank/DDBJ whole genome shotgun (WGS) entry which is preliminary data.</text>
</comment>
<dbReference type="GO" id="GO:0005576">
    <property type="term" value="C:extracellular region"/>
    <property type="evidence" value="ECO:0007669"/>
    <property type="project" value="InterPro"/>
</dbReference>
<evidence type="ECO:0000259" key="2">
    <source>
        <dbReference type="SMART" id="SM00495"/>
    </source>
</evidence>
<evidence type="ECO:0000256" key="1">
    <source>
        <dbReference type="ARBA" id="ARBA00022801"/>
    </source>
</evidence>
<dbReference type="GO" id="GO:0004553">
    <property type="term" value="F:hydrolase activity, hydrolyzing O-glycosyl compounds"/>
    <property type="evidence" value="ECO:0007669"/>
    <property type="project" value="InterPro"/>
</dbReference>
<reference evidence="3" key="1">
    <citation type="journal article" date="2021" name="mSystems">
        <title>Bacteria and Archaea Synergistically Convert Glycine Betaine to Biogenic Methane in the Formosa Cold Seep of the South China Sea.</title>
        <authorList>
            <person name="Li L."/>
            <person name="Zhang W."/>
            <person name="Zhang S."/>
            <person name="Song L."/>
            <person name="Sun Q."/>
            <person name="Zhang H."/>
            <person name="Xiang H."/>
            <person name="Dong X."/>
        </authorList>
    </citation>
    <scope>NUCLEOTIDE SEQUENCE</scope>
    <source>
        <strain evidence="3">ZWT</strain>
    </source>
</reference>
<sequence>MEFKYPRNFDFKSYAFNSLHFMEWYLDQKEISDDNKIHRNILRLEEWKPNKEDNYIPLTTADLDSWDFNLAYICGDVVTYKNHIYEAKWWTLGDTPSMNVQYHWDTPWQIIQ</sequence>
<dbReference type="Pfam" id="PF02839">
    <property type="entry name" value="CBM_5_12"/>
    <property type="match status" value="1"/>
</dbReference>
<dbReference type="GO" id="GO:0005975">
    <property type="term" value="P:carbohydrate metabolic process"/>
    <property type="evidence" value="ECO:0007669"/>
    <property type="project" value="InterPro"/>
</dbReference>
<reference evidence="3" key="2">
    <citation type="submission" date="2021-04" db="EMBL/GenBank/DDBJ databases">
        <authorList>
            <person name="Dong X."/>
        </authorList>
    </citation>
    <scope>NUCLEOTIDE SEQUENCE</scope>
    <source>
        <strain evidence="3">ZWT</strain>
    </source>
</reference>
<feature type="domain" description="Chitin-binding type-3" evidence="2">
    <location>
        <begin position="63"/>
        <end position="111"/>
    </location>
</feature>
<gene>
    <name evidence="3" type="ORF">KDK92_00290</name>
</gene>
<dbReference type="RefSeq" id="WP_250856936.1">
    <property type="nucleotide sequence ID" value="NZ_JAGSOJ010000001.1"/>
</dbReference>
<organism evidence="3 4">
    <name type="scientific">Oceanirhabdus seepicola</name>
    <dbReference type="NCBI Taxonomy" id="2828781"/>
    <lineage>
        <taxon>Bacteria</taxon>
        <taxon>Bacillati</taxon>
        <taxon>Bacillota</taxon>
        <taxon>Clostridia</taxon>
        <taxon>Eubacteriales</taxon>
        <taxon>Clostridiaceae</taxon>
        <taxon>Oceanirhabdus</taxon>
    </lineage>
</organism>
<dbReference type="SMART" id="SM00495">
    <property type="entry name" value="ChtBD3"/>
    <property type="match status" value="1"/>
</dbReference>
<protein>
    <recommendedName>
        <fullName evidence="2">Chitin-binding type-3 domain-containing protein</fullName>
    </recommendedName>
</protein>